<evidence type="ECO:0000256" key="9">
    <source>
        <dbReference type="ARBA" id="ARBA00023012"/>
    </source>
</evidence>
<dbReference type="Gene3D" id="1.20.5.1930">
    <property type="match status" value="1"/>
</dbReference>
<dbReference type="GO" id="GO:0016020">
    <property type="term" value="C:membrane"/>
    <property type="evidence" value="ECO:0007669"/>
    <property type="project" value="UniProtKB-SubCell"/>
</dbReference>
<dbReference type="GO" id="GO:0046983">
    <property type="term" value="F:protein dimerization activity"/>
    <property type="evidence" value="ECO:0007669"/>
    <property type="project" value="InterPro"/>
</dbReference>
<dbReference type="SMART" id="SM00304">
    <property type="entry name" value="HAMP"/>
    <property type="match status" value="2"/>
</dbReference>
<dbReference type="CDD" id="cd06225">
    <property type="entry name" value="HAMP"/>
    <property type="match status" value="1"/>
</dbReference>
<keyword evidence="10" id="KW-1133">Transmembrane helix</keyword>
<dbReference type="EMBL" id="BDFE01000017">
    <property type="protein sequence ID" value="GAU09187.1"/>
    <property type="molecule type" value="Genomic_DNA"/>
</dbReference>
<dbReference type="PANTHER" id="PTHR24421">
    <property type="entry name" value="NITRATE/NITRITE SENSOR PROTEIN NARX-RELATED"/>
    <property type="match status" value="1"/>
</dbReference>
<keyword evidence="9" id="KW-0902">Two-component regulatory system</keyword>
<name>A0A194AGI6_9BACT</name>
<dbReference type="PROSITE" id="PS50885">
    <property type="entry name" value="HAMP"/>
    <property type="match status" value="1"/>
</dbReference>
<dbReference type="STRING" id="1592317.DPF_1907"/>
<evidence type="ECO:0000256" key="6">
    <source>
        <dbReference type="ARBA" id="ARBA00022741"/>
    </source>
</evidence>
<dbReference type="InterPro" id="IPR005467">
    <property type="entry name" value="His_kinase_dom"/>
</dbReference>
<keyword evidence="4" id="KW-0597">Phosphoprotein</keyword>
<evidence type="ECO:0000256" key="10">
    <source>
        <dbReference type="SAM" id="Phobius"/>
    </source>
</evidence>
<keyword evidence="14" id="KW-1185">Reference proteome</keyword>
<feature type="domain" description="HAMP" evidence="12">
    <location>
        <begin position="179"/>
        <end position="231"/>
    </location>
</feature>
<sequence>MAYVLLLLEHALVIGIFFFTVNYINRSIEQNARVYTIVKNVSELIQLADEINEINQNRVFNQWDVLLSHVRENLYHIDNNDNKTERIILDILVDIQRADDIIKSFSKKHIKSYGKTYTNKNNINNINVILKNVSTSCDILLDASLQKVDQVEKWCESTIVLVVVFFACSLVWAFWFIEKNIVFPLNLLAAKTKQIGQGDFDLTMDVVSHDEIGDFTRSFVEMAHQLRVVTVSRDAMIREVQARKDVELQLKKKESSLKALSSKMMTVLEEERKKIGRDLHDSVVQDLVGLKLHQENAIRALQRSHPGMDLARFEQNLAYINTAIIQLREIIMGLRPAILDDLGLIPALEWYCREFSKTYAQFRLSVDMDTPNVPIPEDVGTAVFRIVQEALKNIVKHSDASCIMVTIKSDDHVLEVRVEDDGQGMDLERDEIELLSMGFSGMRERAEAVHGEFRVHSSPGEGVAICVLFPLDDSHTGQSGGPDESDRSLRLT</sequence>
<dbReference type="CDD" id="cd16917">
    <property type="entry name" value="HATPase_UhpB-NarQ-NarX-like"/>
    <property type="match status" value="1"/>
</dbReference>
<feature type="transmembrane region" description="Helical" evidence="10">
    <location>
        <begin position="6"/>
        <end position="24"/>
    </location>
</feature>
<dbReference type="SUPFAM" id="SSF158472">
    <property type="entry name" value="HAMP domain-like"/>
    <property type="match status" value="1"/>
</dbReference>
<reference evidence="14" key="1">
    <citation type="submission" date="2016-06" db="EMBL/GenBank/DDBJ databases">
        <title>Draft genome sequence of Desulfoplanes formicivorans strain Pf12B.</title>
        <authorList>
            <person name="Watanabe M."/>
            <person name="Kojima H."/>
            <person name="Fukui M."/>
        </authorList>
    </citation>
    <scope>NUCLEOTIDE SEQUENCE [LARGE SCALE GENOMIC DNA]</scope>
    <source>
        <strain evidence="14">Pf12B</strain>
    </source>
</reference>
<dbReference type="Gene3D" id="3.30.565.10">
    <property type="entry name" value="Histidine kinase-like ATPase, C-terminal domain"/>
    <property type="match status" value="1"/>
</dbReference>
<comment type="subcellular location">
    <subcellularLocation>
        <location evidence="2">Membrane</location>
    </subcellularLocation>
</comment>
<dbReference type="GO" id="GO:0005524">
    <property type="term" value="F:ATP binding"/>
    <property type="evidence" value="ECO:0007669"/>
    <property type="project" value="UniProtKB-KW"/>
</dbReference>
<evidence type="ECO:0000313" key="13">
    <source>
        <dbReference type="EMBL" id="GAU09187.1"/>
    </source>
</evidence>
<keyword evidence="10" id="KW-0812">Transmembrane</keyword>
<dbReference type="Pfam" id="PF00672">
    <property type="entry name" value="HAMP"/>
    <property type="match status" value="1"/>
</dbReference>
<evidence type="ECO:0000259" key="12">
    <source>
        <dbReference type="PROSITE" id="PS50885"/>
    </source>
</evidence>
<keyword evidence="5" id="KW-0808">Transferase</keyword>
<evidence type="ECO:0000256" key="3">
    <source>
        <dbReference type="ARBA" id="ARBA00012438"/>
    </source>
</evidence>
<evidence type="ECO:0000256" key="2">
    <source>
        <dbReference type="ARBA" id="ARBA00004370"/>
    </source>
</evidence>
<keyword evidence="6" id="KW-0547">Nucleotide-binding</keyword>
<evidence type="ECO:0000256" key="7">
    <source>
        <dbReference type="ARBA" id="ARBA00022777"/>
    </source>
</evidence>
<keyword evidence="8" id="KW-0067">ATP-binding</keyword>
<evidence type="ECO:0000256" key="1">
    <source>
        <dbReference type="ARBA" id="ARBA00000085"/>
    </source>
</evidence>
<feature type="transmembrane region" description="Helical" evidence="10">
    <location>
        <begin position="159"/>
        <end position="177"/>
    </location>
</feature>
<dbReference type="AlphaFoldDB" id="A0A194AGI6"/>
<evidence type="ECO:0000256" key="8">
    <source>
        <dbReference type="ARBA" id="ARBA00022840"/>
    </source>
</evidence>
<dbReference type="SUPFAM" id="SSF55874">
    <property type="entry name" value="ATPase domain of HSP90 chaperone/DNA topoisomerase II/histidine kinase"/>
    <property type="match status" value="1"/>
</dbReference>
<dbReference type="EC" id="2.7.13.3" evidence="3"/>
<gene>
    <name evidence="13" type="ORF">DPF_1907</name>
</gene>
<evidence type="ECO:0000259" key="11">
    <source>
        <dbReference type="PROSITE" id="PS50109"/>
    </source>
</evidence>
<dbReference type="Pfam" id="PF07730">
    <property type="entry name" value="HisKA_3"/>
    <property type="match status" value="1"/>
</dbReference>
<keyword evidence="7" id="KW-0418">Kinase</keyword>
<dbReference type="SMART" id="SM00387">
    <property type="entry name" value="HATPase_c"/>
    <property type="match status" value="1"/>
</dbReference>
<dbReference type="PROSITE" id="PS50109">
    <property type="entry name" value="HIS_KIN"/>
    <property type="match status" value="1"/>
</dbReference>
<proteinExistence type="predicted"/>
<feature type="domain" description="Histidine kinase" evidence="11">
    <location>
        <begin position="385"/>
        <end position="473"/>
    </location>
</feature>
<accession>A0A194AGI6</accession>
<dbReference type="InterPro" id="IPR003594">
    <property type="entry name" value="HATPase_dom"/>
</dbReference>
<evidence type="ECO:0000256" key="5">
    <source>
        <dbReference type="ARBA" id="ARBA00022679"/>
    </source>
</evidence>
<dbReference type="InterPro" id="IPR011712">
    <property type="entry name" value="Sig_transdc_His_kin_sub3_dim/P"/>
</dbReference>
<dbReference type="Gene3D" id="6.10.340.10">
    <property type="match status" value="1"/>
</dbReference>
<dbReference type="Pfam" id="PF02518">
    <property type="entry name" value="HATPase_c"/>
    <property type="match status" value="1"/>
</dbReference>
<dbReference type="GO" id="GO:0000155">
    <property type="term" value="F:phosphorelay sensor kinase activity"/>
    <property type="evidence" value="ECO:0007669"/>
    <property type="project" value="InterPro"/>
</dbReference>
<evidence type="ECO:0000313" key="14">
    <source>
        <dbReference type="Proteomes" id="UP000095200"/>
    </source>
</evidence>
<organism evidence="13 14">
    <name type="scientific">Desulfoplanes formicivorans</name>
    <dbReference type="NCBI Taxonomy" id="1592317"/>
    <lineage>
        <taxon>Bacteria</taxon>
        <taxon>Pseudomonadati</taxon>
        <taxon>Thermodesulfobacteriota</taxon>
        <taxon>Desulfovibrionia</taxon>
        <taxon>Desulfovibrionales</taxon>
        <taxon>Desulfoplanaceae</taxon>
        <taxon>Desulfoplanes</taxon>
    </lineage>
</organism>
<dbReference type="InterPro" id="IPR036890">
    <property type="entry name" value="HATPase_C_sf"/>
</dbReference>
<keyword evidence="10" id="KW-0472">Membrane</keyword>
<comment type="caution">
    <text evidence="13">The sequence shown here is derived from an EMBL/GenBank/DDBJ whole genome shotgun (WGS) entry which is preliminary data.</text>
</comment>
<dbReference type="PANTHER" id="PTHR24421:SF10">
    <property type="entry name" value="NITRATE_NITRITE SENSOR PROTEIN NARQ"/>
    <property type="match status" value="1"/>
</dbReference>
<dbReference type="InterPro" id="IPR050482">
    <property type="entry name" value="Sensor_HK_TwoCompSys"/>
</dbReference>
<dbReference type="Proteomes" id="UP000095200">
    <property type="component" value="Unassembled WGS sequence"/>
</dbReference>
<dbReference type="InterPro" id="IPR003660">
    <property type="entry name" value="HAMP_dom"/>
</dbReference>
<protein>
    <recommendedName>
        <fullName evidence="3">histidine kinase</fullName>
        <ecNumber evidence="3">2.7.13.3</ecNumber>
    </recommendedName>
</protein>
<evidence type="ECO:0000256" key="4">
    <source>
        <dbReference type="ARBA" id="ARBA00022553"/>
    </source>
</evidence>
<comment type="catalytic activity">
    <reaction evidence="1">
        <text>ATP + protein L-histidine = ADP + protein N-phospho-L-histidine.</text>
        <dbReference type="EC" id="2.7.13.3"/>
    </reaction>
</comment>